<feature type="region of interest" description="Disordered" evidence="1">
    <location>
        <begin position="463"/>
        <end position="514"/>
    </location>
</feature>
<feature type="region of interest" description="Disordered" evidence="1">
    <location>
        <begin position="560"/>
        <end position="603"/>
    </location>
</feature>
<name>A0A8S3ZS32_9EUPU</name>
<feature type="compositionally biased region" description="Low complexity" evidence="1">
    <location>
        <begin position="141"/>
        <end position="152"/>
    </location>
</feature>
<dbReference type="SUPFAM" id="SSF63748">
    <property type="entry name" value="Tudor/PWWP/MBT"/>
    <property type="match status" value="1"/>
</dbReference>
<evidence type="ECO:0000259" key="2">
    <source>
        <dbReference type="PROSITE" id="PS50812"/>
    </source>
</evidence>
<dbReference type="SMART" id="SM00293">
    <property type="entry name" value="PWWP"/>
    <property type="match status" value="1"/>
</dbReference>
<comment type="caution">
    <text evidence="3">The sequence shown here is derived from an EMBL/GenBank/DDBJ whole genome shotgun (WGS) entry which is preliminary data.</text>
</comment>
<dbReference type="OrthoDB" id="422362at2759"/>
<dbReference type="CDD" id="cd20144">
    <property type="entry name" value="PWWP_NSD_rpt1"/>
    <property type="match status" value="1"/>
</dbReference>
<feature type="non-terminal residue" evidence="3">
    <location>
        <position position="1"/>
    </location>
</feature>
<feature type="compositionally biased region" description="Polar residues" evidence="1">
    <location>
        <begin position="162"/>
        <end position="178"/>
    </location>
</feature>
<proteinExistence type="predicted"/>
<feature type="region of interest" description="Disordered" evidence="1">
    <location>
        <begin position="82"/>
        <end position="178"/>
    </location>
</feature>
<dbReference type="PROSITE" id="PS50812">
    <property type="entry name" value="PWWP"/>
    <property type="match status" value="1"/>
</dbReference>
<protein>
    <recommendedName>
        <fullName evidence="2">PWWP domain-containing protein</fullName>
    </recommendedName>
</protein>
<dbReference type="PANTHER" id="PTHR15999:SF2">
    <property type="entry name" value="ZINC FINGER CW-TYPE PWWP DOMAIN PROTEIN 1"/>
    <property type="match status" value="1"/>
</dbReference>
<feature type="compositionally biased region" description="Basic and acidic residues" evidence="1">
    <location>
        <begin position="210"/>
        <end position="219"/>
    </location>
</feature>
<dbReference type="Proteomes" id="UP000678393">
    <property type="component" value="Unassembled WGS sequence"/>
</dbReference>
<evidence type="ECO:0000313" key="3">
    <source>
        <dbReference type="EMBL" id="CAG5130472.1"/>
    </source>
</evidence>
<dbReference type="Pfam" id="PF00855">
    <property type="entry name" value="PWWP"/>
    <property type="match status" value="1"/>
</dbReference>
<accession>A0A8S3ZS32</accession>
<feature type="region of interest" description="Disordered" evidence="1">
    <location>
        <begin position="207"/>
        <end position="244"/>
    </location>
</feature>
<sequence length="627" mass="69014">MEPNQGFSINSHGSPPAAGCHRLPQIPSMGRNVRTAQSKTSAKLNFEAKPRDETAILHVEGTSRVVQILTDGISELTEIKDRTPNVTPSSFSVEQNFSLSNDADKMENSSSSVTPRRKRQRNGSGNSNKLKKGTAAVNVPSASNDTSSSLSSDPTEAALQPSDKTNTTDQSHSKSANCDTLHLETSEKGAPGNAALDVCDSVLESPLVDTPEKKESPLEKKKRTSKLGIENPNKSSGSAESIPVTKESDCVPILTPKSVDAMTPAAVKAEEEMDVDSTTSKGHVPRCVIILPTEVPSESQLEKLLAMQSTNYDLQYPPPWSEGDLLWAKVSGHPYWPCMISRCPFSKMFTRIKGDVRVVRSYHVQFFGNEGERGWINEPSLMLFEGKLKFLDMAQTEVSKGKRGKSAYNPFKINISRRHAWNIAVDEAEAAMPLSKEERNVQYTFEYVFLDDLKKEQQKLKLESQKTEGVQAGEVAAGSRSKTNSKRKRAPSEERSLSPVSSKQKRRKLDVVASSPVVPVGAETSFDTYYANHRSSVIETHPEWDTPLVFEYVRQQWESEKKKTSKNRSKSPHTASQNTSINKSSPSVLPTQLKDVSAQGKPTKLARMLSRGNLTPTSLPAQEIVQV</sequence>
<feature type="compositionally biased region" description="Polar residues" evidence="1">
    <location>
        <begin position="1"/>
        <end position="13"/>
    </location>
</feature>
<evidence type="ECO:0000313" key="4">
    <source>
        <dbReference type="Proteomes" id="UP000678393"/>
    </source>
</evidence>
<organism evidence="3 4">
    <name type="scientific">Candidula unifasciata</name>
    <dbReference type="NCBI Taxonomy" id="100452"/>
    <lineage>
        <taxon>Eukaryota</taxon>
        <taxon>Metazoa</taxon>
        <taxon>Spiralia</taxon>
        <taxon>Lophotrochozoa</taxon>
        <taxon>Mollusca</taxon>
        <taxon>Gastropoda</taxon>
        <taxon>Heterobranchia</taxon>
        <taxon>Euthyneura</taxon>
        <taxon>Panpulmonata</taxon>
        <taxon>Eupulmonata</taxon>
        <taxon>Stylommatophora</taxon>
        <taxon>Helicina</taxon>
        <taxon>Helicoidea</taxon>
        <taxon>Geomitridae</taxon>
        <taxon>Candidula</taxon>
    </lineage>
</organism>
<dbReference type="AlphaFoldDB" id="A0A8S3ZS32"/>
<dbReference type="GO" id="GO:0005634">
    <property type="term" value="C:nucleus"/>
    <property type="evidence" value="ECO:0007669"/>
    <property type="project" value="TreeGrafter"/>
</dbReference>
<dbReference type="Gene3D" id="2.30.30.140">
    <property type="match status" value="1"/>
</dbReference>
<reference evidence="3" key="1">
    <citation type="submission" date="2021-04" db="EMBL/GenBank/DDBJ databases">
        <authorList>
            <consortium name="Molecular Ecology Group"/>
        </authorList>
    </citation>
    <scope>NUCLEOTIDE SEQUENCE</scope>
</reference>
<dbReference type="PANTHER" id="PTHR15999">
    <property type="entry name" value="ZINC FINGER CW-TYPE PWWP DOMAIN PROTEIN 1"/>
    <property type="match status" value="1"/>
</dbReference>
<feature type="compositionally biased region" description="Polar residues" evidence="1">
    <location>
        <begin position="572"/>
        <end position="590"/>
    </location>
</feature>
<feature type="domain" description="PWWP" evidence="2">
    <location>
        <begin position="322"/>
        <end position="386"/>
    </location>
</feature>
<evidence type="ECO:0000256" key="1">
    <source>
        <dbReference type="SAM" id="MobiDB-lite"/>
    </source>
</evidence>
<gene>
    <name evidence="3" type="ORF">CUNI_LOCUS16030</name>
</gene>
<feature type="region of interest" description="Disordered" evidence="1">
    <location>
        <begin position="1"/>
        <end position="21"/>
    </location>
</feature>
<dbReference type="EMBL" id="CAJHNH020004046">
    <property type="protein sequence ID" value="CAG5130472.1"/>
    <property type="molecule type" value="Genomic_DNA"/>
</dbReference>
<dbReference type="InterPro" id="IPR000313">
    <property type="entry name" value="PWWP_dom"/>
</dbReference>
<dbReference type="InterPro" id="IPR042778">
    <property type="entry name" value="ZCWPW1/ZCWPW2"/>
</dbReference>
<keyword evidence="4" id="KW-1185">Reference proteome</keyword>
<feature type="compositionally biased region" description="Polar residues" evidence="1">
    <location>
        <begin position="84"/>
        <end position="101"/>
    </location>
</feature>